<proteinExistence type="predicted"/>
<keyword evidence="8" id="KW-0539">Nucleus</keyword>
<dbReference type="GO" id="GO:0008270">
    <property type="term" value="F:zinc ion binding"/>
    <property type="evidence" value="ECO:0007669"/>
    <property type="project" value="UniProtKB-KW"/>
</dbReference>
<dbReference type="Proteomes" id="UP001141552">
    <property type="component" value="Unassembled WGS sequence"/>
</dbReference>
<sequence length="558" mass="60254">MESWSFVSGGKELASNETISFSDTLVRGKNGVVGWDLKSPCAFGSNILVSCSAIQDQGFGEQVYQELIGKQVPDDDSIRYASSCKVEGGKVINSLIASPNKFTLEDESTSRLSGTVVDSNCKGSSFIDLKLGRFVDPRAAQNSRISKGTVFASSSESSTHPKKARAGVTSHTPYCQVYGCNKDLSSSKEYHKRHKVCDVHSKTAKVIVKGIEQRFCQQCSRFHLLAEFDDGKRSCRKRLAGHNERRRKPQVSIHSGRTGRLLQSYNGFDNSRYHGTAFTTASFICQDLLPSGLAHPEKYGTNDLCKRIKLEDGADLSPLSAFPVSSGNLHSKSLFHSGNFEKEFPKFPDTGTNSATGSIFRECTDGCPPDWGGQTSSPRSLLLGTSFGNEDFNAFEAASNIQGLSGLTDSGCALSLLSSQSQNSSSQSSGIPLGHQLMVSASSTHYSMGQVPEKLVGVGSRASTSVVSTKFSSSIMSSAEGSHLGPILISDGGDTVNFDVPDGIFRGSDFNAKEHLSCQDDTTIDLLQLSSQLQRVEHQKQSIQLKQENNAFCCSRIT</sequence>
<evidence type="ECO:0000256" key="6">
    <source>
        <dbReference type="ARBA" id="ARBA00023125"/>
    </source>
</evidence>
<keyword evidence="5" id="KW-0805">Transcription regulation</keyword>
<dbReference type="GO" id="GO:0005634">
    <property type="term" value="C:nucleus"/>
    <property type="evidence" value="ECO:0007669"/>
    <property type="project" value="UniProtKB-SubCell"/>
</dbReference>
<feature type="domain" description="SBP-type" evidence="10">
    <location>
        <begin position="172"/>
        <end position="249"/>
    </location>
</feature>
<name>A0A9Q0J8Y7_9ROSI</name>
<organism evidence="11 12">
    <name type="scientific">Turnera subulata</name>
    <dbReference type="NCBI Taxonomy" id="218843"/>
    <lineage>
        <taxon>Eukaryota</taxon>
        <taxon>Viridiplantae</taxon>
        <taxon>Streptophyta</taxon>
        <taxon>Embryophyta</taxon>
        <taxon>Tracheophyta</taxon>
        <taxon>Spermatophyta</taxon>
        <taxon>Magnoliopsida</taxon>
        <taxon>eudicotyledons</taxon>
        <taxon>Gunneridae</taxon>
        <taxon>Pentapetalae</taxon>
        <taxon>rosids</taxon>
        <taxon>fabids</taxon>
        <taxon>Malpighiales</taxon>
        <taxon>Passifloraceae</taxon>
        <taxon>Turnera</taxon>
    </lineage>
</organism>
<dbReference type="InterPro" id="IPR044817">
    <property type="entry name" value="SBP-like"/>
</dbReference>
<evidence type="ECO:0000256" key="2">
    <source>
        <dbReference type="ARBA" id="ARBA00022723"/>
    </source>
</evidence>
<evidence type="ECO:0000256" key="5">
    <source>
        <dbReference type="ARBA" id="ARBA00023015"/>
    </source>
</evidence>
<keyword evidence="12" id="KW-1185">Reference proteome</keyword>
<comment type="caution">
    <text evidence="11">The sequence shown here is derived from an EMBL/GenBank/DDBJ whole genome shotgun (WGS) entry which is preliminary data.</text>
</comment>
<dbReference type="AlphaFoldDB" id="A0A9Q0J8Y7"/>
<evidence type="ECO:0000256" key="8">
    <source>
        <dbReference type="ARBA" id="ARBA00023242"/>
    </source>
</evidence>
<dbReference type="GO" id="GO:0003677">
    <property type="term" value="F:DNA binding"/>
    <property type="evidence" value="ECO:0007669"/>
    <property type="project" value="UniProtKB-KW"/>
</dbReference>
<evidence type="ECO:0000313" key="12">
    <source>
        <dbReference type="Proteomes" id="UP001141552"/>
    </source>
</evidence>
<evidence type="ECO:0000256" key="9">
    <source>
        <dbReference type="PROSITE-ProRule" id="PRU00470"/>
    </source>
</evidence>
<keyword evidence="7" id="KW-0804">Transcription</keyword>
<keyword evidence="3 9" id="KW-0863">Zinc-finger</keyword>
<dbReference type="PANTHER" id="PTHR31251">
    <property type="entry name" value="SQUAMOSA PROMOTER-BINDING-LIKE PROTEIN 4"/>
    <property type="match status" value="1"/>
</dbReference>
<evidence type="ECO:0000259" key="10">
    <source>
        <dbReference type="PROSITE" id="PS51141"/>
    </source>
</evidence>
<dbReference type="Pfam" id="PF03110">
    <property type="entry name" value="SBP"/>
    <property type="match status" value="1"/>
</dbReference>
<evidence type="ECO:0000256" key="3">
    <source>
        <dbReference type="ARBA" id="ARBA00022771"/>
    </source>
</evidence>
<dbReference type="EMBL" id="JAKUCV010005079">
    <property type="protein sequence ID" value="KAJ4832769.1"/>
    <property type="molecule type" value="Genomic_DNA"/>
</dbReference>
<evidence type="ECO:0000256" key="1">
    <source>
        <dbReference type="ARBA" id="ARBA00004123"/>
    </source>
</evidence>
<dbReference type="PANTHER" id="PTHR31251:SF160">
    <property type="entry name" value="SBP-TYPE DOMAIN-CONTAINING PROTEIN"/>
    <property type="match status" value="1"/>
</dbReference>
<reference evidence="11" key="1">
    <citation type="submission" date="2022-02" db="EMBL/GenBank/DDBJ databases">
        <authorList>
            <person name="Henning P.M."/>
            <person name="McCubbin A.G."/>
            <person name="Shore J.S."/>
        </authorList>
    </citation>
    <scope>NUCLEOTIDE SEQUENCE</scope>
    <source>
        <strain evidence="11">F60SS</strain>
        <tissue evidence="11">Leaves</tissue>
    </source>
</reference>
<evidence type="ECO:0000256" key="7">
    <source>
        <dbReference type="ARBA" id="ARBA00023163"/>
    </source>
</evidence>
<keyword evidence="4" id="KW-0862">Zinc</keyword>
<dbReference type="InterPro" id="IPR036893">
    <property type="entry name" value="SBP_sf"/>
</dbReference>
<evidence type="ECO:0000313" key="11">
    <source>
        <dbReference type="EMBL" id="KAJ4832769.1"/>
    </source>
</evidence>
<keyword evidence="6" id="KW-0238">DNA-binding</keyword>
<dbReference type="OrthoDB" id="514967at2759"/>
<reference evidence="11" key="2">
    <citation type="journal article" date="2023" name="Plants (Basel)">
        <title>Annotation of the Turnera subulata (Passifloraceae) Draft Genome Reveals the S-Locus Evolved after the Divergence of Turneroideae from Passifloroideae in a Stepwise Manner.</title>
        <authorList>
            <person name="Henning P.M."/>
            <person name="Roalson E.H."/>
            <person name="Mir W."/>
            <person name="McCubbin A.G."/>
            <person name="Shore J.S."/>
        </authorList>
    </citation>
    <scope>NUCLEOTIDE SEQUENCE</scope>
    <source>
        <strain evidence="11">F60SS</strain>
    </source>
</reference>
<dbReference type="Gene3D" id="4.10.1100.10">
    <property type="entry name" value="Transcription factor, SBP-box domain"/>
    <property type="match status" value="1"/>
</dbReference>
<keyword evidence="2" id="KW-0479">Metal-binding</keyword>
<accession>A0A9Q0J8Y7</accession>
<dbReference type="FunFam" id="4.10.1100.10:FF:000001">
    <property type="entry name" value="Squamosa promoter-binding-like protein 14"/>
    <property type="match status" value="1"/>
</dbReference>
<comment type="subcellular location">
    <subcellularLocation>
        <location evidence="1">Nucleus</location>
    </subcellularLocation>
</comment>
<evidence type="ECO:0000256" key="4">
    <source>
        <dbReference type="ARBA" id="ARBA00022833"/>
    </source>
</evidence>
<dbReference type="SUPFAM" id="SSF103612">
    <property type="entry name" value="SBT domain"/>
    <property type="match status" value="1"/>
</dbReference>
<gene>
    <name evidence="11" type="ORF">Tsubulata_047617</name>
</gene>
<dbReference type="PROSITE" id="PS51141">
    <property type="entry name" value="ZF_SBP"/>
    <property type="match status" value="1"/>
</dbReference>
<dbReference type="InterPro" id="IPR004333">
    <property type="entry name" value="SBP_dom"/>
</dbReference>
<protein>
    <recommendedName>
        <fullName evidence="10">SBP-type domain-containing protein</fullName>
    </recommendedName>
</protein>